<keyword evidence="2" id="KW-1185">Reference proteome</keyword>
<dbReference type="Proteomes" id="UP000007581">
    <property type="component" value="Chromosome"/>
</dbReference>
<proteinExistence type="predicted"/>
<name>A0ABM5MV37_RICTP</name>
<sequence>MSSSKGEGVIAKYNIIMPLIVIKSNLDLRHNLCIVVIPWLSNGITTYIIKNFKNNENLNNIVRI</sequence>
<dbReference type="EMBL" id="CP003397">
    <property type="protein sequence ID" value="AFE54047.1"/>
    <property type="molecule type" value="Genomic_DNA"/>
</dbReference>
<gene>
    <name evidence="1" type="ORF">RTTH1527_00910</name>
</gene>
<accession>A0ABM5MV37</accession>
<organism evidence="1 2">
    <name type="scientific">Rickettsia typhi str. TH1527</name>
    <dbReference type="NCBI Taxonomy" id="1003201"/>
    <lineage>
        <taxon>Bacteria</taxon>
        <taxon>Pseudomonadati</taxon>
        <taxon>Pseudomonadota</taxon>
        <taxon>Alphaproteobacteria</taxon>
        <taxon>Rickettsiales</taxon>
        <taxon>Rickettsiaceae</taxon>
        <taxon>Rickettsieae</taxon>
        <taxon>Rickettsia</taxon>
        <taxon>typhus group</taxon>
    </lineage>
</organism>
<evidence type="ECO:0000313" key="2">
    <source>
        <dbReference type="Proteomes" id="UP000007581"/>
    </source>
</evidence>
<reference evidence="1" key="1">
    <citation type="submission" date="2012-03" db="EMBL/GenBank/DDBJ databases">
        <authorList>
            <person name="Johnson S.L."/>
            <person name="Sims D."/>
            <person name="Han S."/>
            <person name="Bruce D.C."/>
            <person name="Dasch G.A."/>
        </authorList>
    </citation>
    <scope>NUCLEOTIDE SEQUENCE [LARGE SCALE GENOMIC DNA]</scope>
    <source>
        <strain evidence="1">TH1527</strain>
    </source>
</reference>
<evidence type="ECO:0000313" key="1">
    <source>
        <dbReference type="EMBL" id="AFE54047.1"/>
    </source>
</evidence>
<protein>
    <submittedName>
        <fullName evidence="1">Uncharacterized protein</fullName>
    </submittedName>
</protein>